<proteinExistence type="predicted"/>
<reference evidence="2 3" key="1">
    <citation type="submission" date="2017-08" db="EMBL/GenBank/DDBJ databases">
        <title>Infants hospitalized years apart are colonized by the same room-sourced microbial strains.</title>
        <authorList>
            <person name="Brooks B."/>
            <person name="Olm M.R."/>
            <person name="Firek B.A."/>
            <person name="Baker R."/>
            <person name="Thomas B.C."/>
            <person name="Morowitz M.J."/>
            <person name="Banfield J.F."/>
        </authorList>
    </citation>
    <scope>NUCLEOTIDE SEQUENCE [LARGE SCALE GENOMIC DNA]</scope>
    <source>
        <strain evidence="2">S2_018_000_R2_101</strain>
    </source>
</reference>
<feature type="region of interest" description="Disordered" evidence="1">
    <location>
        <begin position="1"/>
        <end position="25"/>
    </location>
</feature>
<accession>A0A2W5AFC6</accession>
<sequence length="97" mass="10654">MAAHAYSIPAPERATNAPASMPIRTPRPTAFLDDLAGRLDEMIGLQAMIVTAVEADRDPDTNLTRALQGMWTMLISVKDQLDEGHGELLRERRNTAP</sequence>
<dbReference type="AlphaFoldDB" id="A0A2W5AFC6"/>
<gene>
    <name evidence="2" type="ORF">DI623_01740</name>
</gene>
<organism evidence="2 3">
    <name type="scientific">Sphingomonas sanxanigenens</name>
    <dbReference type="NCBI Taxonomy" id="397260"/>
    <lineage>
        <taxon>Bacteria</taxon>
        <taxon>Pseudomonadati</taxon>
        <taxon>Pseudomonadota</taxon>
        <taxon>Alphaproteobacteria</taxon>
        <taxon>Sphingomonadales</taxon>
        <taxon>Sphingomonadaceae</taxon>
        <taxon>Sphingomonas</taxon>
    </lineage>
</organism>
<protein>
    <submittedName>
        <fullName evidence="2">Uncharacterized protein</fullName>
    </submittedName>
</protein>
<evidence type="ECO:0000256" key="1">
    <source>
        <dbReference type="SAM" id="MobiDB-lite"/>
    </source>
</evidence>
<name>A0A2W5AFC6_9SPHN</name>
<comment type="caution">
    <text evidence="2">The sequence shown here is derived from an EMBL/GenBank/DDBJ whole genome shotgun (WGS) entry which is preliminary data.</text>
</comment>
<dbReference type="Proteomes" id="UP000249066">
    <property type="component" value="Unassembled WGS sequence"/>
</dbReference>
<evidence type="ECO:0000313" key="2">
    <source>
        <dbReference type="EMBL" id="PZO91797.1"/>
    </source>
</evidence>
<evidence type="ECO:0000313" key="3">
    <source>
        <dbReference type="Proteomes" id="UP000249066"/>
    </source>
</evidence>
<dbReference type="EMBL" id="QFNN01000004">
    <property type="protein sequence ID" value="PZO91797.1"/>
    <property type="molecule type" value="Genomic_DNA"/>
</dbReference>